<sequence>MEMLIWPPLGIEDTLAEDMKLILEEEEKKASLVYILKDVLFIRSE</sequence>
<dbReference type="Proteomes" id="UP001632038">
    <property type="component" value="Unassembled WGS sequence"/>
</dbReference>
<reference evidence="2" key="1">
    <citation type="journal article" date="2024" name="IScience">
        <title>Strigolactones Initiate the Formation of Haustorium-like Structures in Castilleja.</title>
        <authorList>
            <person name="Buerger M."/>
            <person name="Peterson D."/>
            <person name="Chory J."/>
        </authorList>
    </citation>
    <scope>NUCLEOTIDE SEQUENCE [LARGE SCALE GENOMIC DNA]</scope>
</reference>
<organism evidence="1 2">
    <name type="scientific">Castilleja foliolosa</name>
    <dbReference type="NCBI Taxonomy" id="1961234"/>
    <lineage>
        <taxon>Eukaryota</taxon>
        <taxon>Viridiplantae</taxon>
        <taxon>Streptophyta</taxon>
        <taxon>Embryophyta</taxon>
        <taxon>Tracheophyta</taxon>
        <taxon>Spermatophyta</taxon>
        <taxon>Magnoliopsida</taxon>
        <taxon>eudicotyledons</taxon>
        <taxon>Gunneridae</taxon>
        <taxon>Pentapetalae</taxon>
        <taxon>asterids</taxon>
        <taxon>lamiids</taxon>
        <taxon>Lamiales</taxon>
        <taxon>Orobanchaceae</taxon>
        <taxon>Pedicularideae</taxon>
        <taxon>Castillejinae</taxon>
        <taxon>Castilleja</taxon>
    </lineage>
</organism>
<evidence type="ECO:0000313" key="2">
    <source>
        <dbReference type="Proteomes" id="UP001632038"/>
    </source>
</evidence>
<protein>
    <submittedName>
        <fullName evidence="1">Uncharacterized protein</fullName>
    </submittedName>
</protein>
<evidence type="ECO:0000313" key="1">
    <source>
        <dbReference type="EMBL" id="KAL3615763.1"/>
    </source>
</evidence>
<comment type="caution">
    <text evidence="1">The sequence shown here is derived from an EMBL/GenBank/DDBJ whole genome shotgun (WGS) entry which is preliminary data.</text>
</comment>
<accession>A0ABD3BEE5</accession>
<keyword evidence="2" id="KW-1185">Reference proteome</keyword>
<dbReference type="EMBL" id="JAVIJP010000099">
    <property type="protein sequence ID" value="KAL3615763.1"/>
    <property type="molecule type" value="Genomic_DNA"/>
</dbReference>
<gene>
    <name evidence="1" type="ORF">CASFOL_040057</name>
</gene>
<dbReference type="AlphaFoldDB" id="A0ABD3BEE5"/>
<name>A0ABD3BEE5_9LAMI</name>
<proteinExistence type="predicted"/>